<evidence type="ECO:0000313" key="1">
    <source>
        <dbReference type="EMBL" id="CAB4140364.1"/>
    </source>
</evidence>
<reference evidence="1" key="1">
    <citation type="submission" date="2020-04" db="EMBL/GenBank/DDBJ databases">
        <authorList>
            <person name="Chiriac C."/>
            <person name="Salcher M."/>
            <person name="Ghai R."/>
            <person name="Kavagutti S V."/>
        </authorList>
    </citation>
    <scope>NUCLEOTIDE SEQUENCE</scope>
</reference>
<accession>A0A6J5M0Q8</accession>
<dbReference type="NCBIfam" id="TIGR04387">
    <property type="entry name" value="capsid_maj_N4"/>
    <property type="match status" value="1"/>
</dbReference>
<gene>
    <name evidence="1" type="ORF">UFOVP404_50</name>
</gene>
<proteinExistence type="predicted"/>
<dbReference type="EMBL" id="LR796377">
    <property type="protein sequence ID" value="CAB4140364.1"/>
    <property type="molecule type" value="Genomic_DNA"/>
</dbReference>
<name>A0A6J5M0Q8_9CAUD</name>
<organism evidence="1">
    <name type="scientific">uncultured Caudovirales phage</name>
    <dbReference type="NCBI Taxonomy" id="2100421"/>
    <lineage>
        <taxon>Viruses</taxon>
        <taxon>Duplodnaviria</taxon>
        <taxon>Heunggongvirae</taxon>
        <taxon>Uroviricota</taxon>
        <taxon>Caudoviricetes</taxon>
        <taxon>Peduoviridae</taxon>
        <taxon>Maltschvirus</taxon>
        <taxon>Maltschvirus maltsch</taxon>
    </lineage>
</organism>
<protein>
    <recommendedName>
        <fullName evidence="2">Major capsid protein Gp5</fullName>
    </recommendedName>
</protein>
<evidence type="ECO:0008006" key="2">
    <source>
        <dbReference type="Google" id="ProtNLM"/>
    </source>
</evidence>
<sequence>MPNAYTDTSSGSFGGTVGGAGLVQKAYDRLLEFALRSEPLIRSVADKRPARQAIPGSTVVLQKYVDLDAVTGTLTETVDPDAVALTTPTSVTVTLNEYGNAVLVTRALELFSLADVDPALANIISYNFADSIDTVAMTTLRSGSNNIYAGNATAVANVDAADTLDSADIRKAVAKLRSNKAKGRRGNAYWVGIHPEVSHDLRAETGDLGWRYPQSQSASEASKIWAGEIGEYEGAFFVESSRLYNAKSGANQTALTTTAVTVAGVSAGFTFGVASTSVIASRAEVGDGIAGTGIGTSAKITALSTTGSTTTITVDVANSAAVTATTTVTVTPVTRVFDTIVCGAQAMAEAVAEEPHVVIGNVTDKLMRFRPMGWYGVLGFAVYRDEALYRITSGSSIAAL</sequence>